<name>A0A392MDC0_9FABA</name>
<sequence length="98" mass="10775">MIASLKLQNVHDTKRQLSQCARNDLPVMMSSEGKRKGSLTRGASPAHLTSKHYVPFWAQCLGGCGLGEFLYPLGHGLPMAQQGLRIISEWRDTVPKGI</sequence>
<proteinExistence type="predicted"/>
<evidence type="ECO:0000313" key="2">
    <source>
        <dbReference type="Proteomes" id="UP000265520"/>
    </source>
</evidence>
<organism evidence="1 2">
    <name type="scientific">Trifolium medium</name>
    <dbReference type="NCBI Taxonomy" id="97028"/>
    <lineage>
        <taxon>Eukaryota</taxon>
        <taxon>Viridiplantae</taxon>
        <taxon>Streptophyta</taxon>
        <taxon>Embryophyta</taxon>
        <taxon>Tracheophyta</taxon>
        <taxon>Spermatophyta</taxon>
        <taxon>Magnoliopsida</taxon>
        <taxon>eudicotyledons</taxon>
        <taxon>Gunneridae</taxon>
        <taxon>Pentapetalae</taxon>
        <taxon>rosids</taxon>
        <taxon>fabids</taxon>
        <taxon>Fabales</taxon>
        <taxon>Fabaceae</taxon>
        <taxon>Papilionoideae</taxon>
        <taxon>50 kb inversion clade</taxon>
        <taxon>NPAAA clade</taxon>
        <taxon>Hologalegina</taxon>
        <taxon>IRL clade</taxon>
        <taxon>Trifolieae</taxon>
        <taxon>Trifolium</taxon>
    </lineage>
</organism>
<dbReference type="EMBL" id="LXQA010007998">
    <property type="protein sequence ID" value="MCH85153.1"/>
    <property type="molecule type" value="Genomic_DNA"/>
</dbReference>
<evidence type="ECO:0000313" key="1">
    <source>
        <dbReference type="EMBL" id="MCH85153.1"/>
    </source>
</evidence>
<keyword evidence="2" id="KW-1185">Reference proteome</keyword>
<accession>A0A392MDC0</accession>
<dbReference type="Proteomes" id="UP000265520">
    <property type="component" value="Unassembled WGS sequence"/>
</dbReference>
<protein>
    <submittedName>
        <fullName evidence="1">Uncharacterized protein</fullName>
    </submittedName>
</protein>
<comment type="caution">
    <text evidence="1">The sequence shown here is derived from an EMBL/GenBank/DDBJ whole genome shotgun (WGS) entry which is preliminary data.</text>
</comment>
<gene>
    <name evidence="1" type="ORF">A2U01_0005997</name>
</gene>
<reference evidence="1 2" key="1">
    <citation type="journal article" date="2018" name="Front. Plant Sci.">
        <title>Red Clover (Trifolium pratense) and Zigzag Clover (T. medium) - A Picture of Genomic Similarities and Differences.</title>
        <authorList>
            <person name="Dluhosova J."/>
            <person name="Istvanek J."/>
            <person name="Nedelnik J."/>
            <person name="Repkova J."/>
        </authorList>
    </citation>
    <scope>NUCLEOTIDE SEQUENCE [LARGE SCALE GENOMIC DNA]</scope>
    <source>
        <strain evidence="2">cv. 10/8</strain>
        <tissue evidence="1">Leaf</tissue>
    </source>
</reference>
<dbReference type="AlphaFoldDB" id="A0A392MDC0"/>